<keyword evidence="2" id="KW-1185">Reference proteome</keyword>
<gene>
    <name evidence="1" type="ORF">HH212_22720</name>
</gene>
<dbReference type="InterPro" id="IPR008727">
    <property type="entry name" value="PAAR_motif"/>
</dbReference>
<evidence type="ECO:0000313" key="1">
    <source>
        <dbReference type="EMBL" id="QJE02485.1"/>
    </source>
</evidence>
<dbReference type="CDD" id="cd14744">
    <property type="entry name" value="PAAR_CT_2"/>
    <property type="match status" value="1"/>
</dbReference>
<dbReference type="EMBL" id="CP051685">
    <property type="protein sequence ID" value="QJE02485.1"/>
    <property type="molecule type" value="Genomic_DNA"/>
</dbReference>
<dbReference type="Proteomes" id="UP000502415">
    <property type="component" value="Chromosome"/>
</dbReference>
<organism evidence="1 2">
    <name type="scientific">Massilia forsythiae</name>
    <dbReference type="NCBI Taxonomy" id="2728020"/>
    <lineage>
        <taxon>Bacteria</taxon>
        <taxon>Pseudomonadati</taxon>
        <taxon>Pseudomonadota</taxon>
        <taxon>Betaproteobacteria</taxon>
        <taxon>Burkholderiales</taxon>
        <taxon>Oxalobacteraceae</taxon>
        <taxon>Telluria group</taxon>
        <taxon>Massilia</taxon>
    </lineage>
</organism>
<sequence>MNRALIRVGDPTSHGGKVLEGSPNFIVDGKPVARLGDKASCPIHGDTAIDSGSKHYFTDAKPTARDGDTTACGATLAATHTHYLIR</sequence>
<accession>A0A7Z2ZUN4</accession>
<dbReference type="RefSeq" id="WP_170204569.1">
    <property type="nucleotide sequence ID" value="NZ_CP051685.1"/>
</dbReference>
<name>A0A7Z2ZUN4_9BURK</name>
<evidence type="ECO:0000313" key="2">
    <source>
        <dbReference type="Proteomes" id="UP000502415"/>
    </source>
</evidence>
<dbReference type="Gene3D" id="2.60.200.60">
    <property type="match status" value="2"/>
</dbReference>
<dbReference type="AlphaFoldDB" id="A0A7Z2ZUN4"/>
<protein>
    <submittedName>
        <fullName evidence="1">PAAR domain-containing protein</fullName>
    </submittedName>
</protein>
<proteinExistence type="predicted"/>
<dbReference type="Pfam" id="PF05488">
    <property type="entry name" value="PAAR_motif"/>
    <property type="match status" value="1"/>
</dbReference>
<reference evidence="1 2" key="1">
    <citation type="submission" date="2020-04" db="EMBL/GenBank/DDBJ databases">
        <title>Genome sequencing of novel species.</title>
        <authorList>
            <person name="Heo J."/>
            <person name="Kim S.-J."/>
            <person name="Kim J.-S."/>
            <person name="Hong S.-B."/>
            <person name="Kwon S.-W."/>
        </authorList>
    </citation>
    <scope>NUCLEOTIDE SEQUENCE [LARGE SCALE GENOMIC DNA]</scope>
    <source>
        <strain evidence="1 2">GN2-R2</strain>
    </source>
</reference>
<dbReference type="KEGG" id="mfy:HH212_22720"/>